<dbReference type="InterPro" id="IPR042171">
    <property type="entry name" value="Acyl-CoA_hotdog"/>
</dbReference>
<dbReference type="EMBL" id="JAAGUZ010000147">
    <property type="protein sequence ID" value="NEW48286.1"/>
    <property type="molecule type" value="Genomic_DNA"/>
</dbReference>
<dbReference type="SUPFAM" id="SSF54637">
    <property type="entry name" value="Thioesterase/thiol ester dehydrase-isomerase"/>
    <property type="match status" value="1"/>
</dbReference>
<protein>
    <submittedName>
        <fullName evidence="3">Thioesterase family protein</fullName>
    </submittedName>
</protein>
<evidence type="ECO:0000313" key="6">
    <source>
        <dbReference type="Proteomes" id="UP000470876"/>
    </source>
</evidence>
<dbReference type="EMBL" id="JAAGUX010000063">
    <property type="protein sequence ID" value="NEW58745.1"/>
    <property type="molecule type" value="Genomic_DNA"/>
</dbReference>
<evidence type="ECO:0000313" key="3">
    <source>
        <dbReference type="EMBL" id="NEW48286.1"/>
    </source>
</evidence>
<dbReference type="InterPro" id="IPR029069">
    <property type="entry name" value="HotDog_dom_sf"/>
</dbReference>
<accession>A0A6P1DC11</accession>
<feature type="domain" description="Acyl-CoA thioesterase-like N-terminal HotDog" evidence="1">
    <location>
        <begin position="21"/>
        <end position="100"/>
    </location>
</feature>
<dbReference type="AlphaFoldDB" id="A0A6P1DC11"/>
<evidence type="ECO:0000313" key="5">
    <source>
        <dbReference type="Proteomes" id="UP000468928"/>
    </source>
</evidence>
<reference evidence="5 6" key="1">
    <citation type="submission" date="2020-01" db="EMBL/GenBank/DDBJ databases">
        <title>Genetics and antimicrobial susceptibilities of Nocardia species isolated from the soil; a comparison with species isolated from humans.</title>
        <authorList>
            <person name="Carrasco G."/>
            <person name="Monzon S."/>
            <person name="Sansegundo M."/>
            <person name="Garcia E."/>
            <person name="Garrido N."/>
            <person name="Medina M.J."/>
            <person name="Villalon P."/>
            <person name="Ramirez-Arocha A.C."/>
            <person name="Jimenez P."/>
            <person name="Cuesta I."/>
            <person name="Valdezate S."/>
        </authorList>
    </citation>
    <scope>NUCLEOTIDE SEQUENCE [LARGE SCALE GENOMIC DNA]</scope>
    <source>
        <strain evidence="3 5">CNM20110639</strain>
        <strain evidence="4 6">CNM20110649</strain>
    </source>
</reference>
<evidence type="ECO:0000259" key="2">
    <source>
        <dbReference type="Pfam" id="PF20789"/>
    </source>
</evidence>
<organism evidence="3 5">
    <name type="scientific">Nocardia cyriacigeorgica</name>
    <dbReference type="NCBI Taxonomy" id="135487"/>
    <lineage>
        <taxon>Bacteria</taxon>
        <taxon>Bacillati</taxon>
        <taxon>Actinomycetota</taxon>
        <taxon>Actinomycetes</taxon>
        <taxon>Mycobacteriales</taxon>
        <taxon>Nocardiaceae</taxon>
        <taxon>Nocardia</taxon>
    </lineage>
</organism>
<dbReference type="RefSeq" id="WP_163823542.1">
    <property type="nucleotide sequence ID" value="NZ_JAAGUX010000063.1"/>
</dbReference>
<dbReference type="Proteomes" id="UP000470876">
    <property type="component" value="Unassembled WGS sequence"/>
</dbReference>
<dbReference type="Pfam" id="PF20789">
    <property type="entry name" value="4HBT_3C"/>
    <property type="match status" value="1"/>
</dbReference>
<gene>
    <name evidence="3" type="ORF">GV789_28290</name>
    <name evidence="4" type="ORF">GV794_24345</name>
</gene>
<comment type="caution">
    <text evidence="3">The sequence shown here is derived from an EMBL/GenBank/DDBJ whole genome shotgun (WGS) entry which is preliminary data.</text>
</comment>
<feature type="domain" description="Acyl-CoA thioesterase-like C-terminal" evidence="2">
    <location>
        <begin position="142"/>
        <end position="244"/>
    </location>
</feature>
<dbReference type="Proteomes" id="UP000468928">
    <property type="component" value="Unassembled WGS sequence"/>
</dbReference>
<dbReference type="Gene3D" id="2.40.160.210">
    <property type="entry name" value="Acyl-CoA thioesterase, double hotdog domain"/>
    <property type="match status" value="1"/>
</dbReference>
<proteinExistence type="predicted"/>
<dbReference type="InterPro" id="IPR049450">
    <property type="entry name" value="ACOT8-like_C"/>
</dbReference>
<dbReference type="Pfam" id="PF13622">
    <property type="entry name" value="4HBT_3"/>
    <property type="match status" value="1"/>
</dbReference>
<sequence>MVSFFTKDGDLLVPEKHAVSRWAPTQLGGTGVCGLLARQLETHCPAGFVPVRMTADLFRPVLNAPIEVRSEIVREGKRITVADATIVQEGEVRTRGTAVFLTTGSEPPGQVWSAALDLPVPEQILSPDGAPGLFTSGDRDWSHDVAANQNADRKTSWHSLPPLVAGEPISPFQRAAFLGDTTNHVCHWGSHGAGYINTDMTLTLSRLPIGHEIGMRADNTIANAGISIGTATLYDRTGAVGTCVVTALSNAHRQIDFTVPARR</sequence>
<name>A0A6P1DC11_9NOCA</name>
<evidence type="ECO:0000313" key="4">
    <source>
        <dbReference type="EMBL" id="NEW58745.1"/>
    </source>
</evidence>
<keyword evidence="6" id="KW-1185">Reference proteome</keyword>
<evidence type="ECO:0000259" key="1">
    <source>
        <dbReference type="Pfam" id="PF13622"/>
    </source>
</evidence>
<dbReference type="InterPro" id="IPR049449">
    <property type="entry name" value="TesB_ACOT8-like_N"/>
</dbReference>